<dbReference type="STRING" id="938405.SAMN02927895_01753"/>
<dbReference type="PANTHER" id="PTHR48081:SF33">
    <property type="entry name" value="KYNURENINE FORMAMIDASE"/>
    <property type="match status" value="1"/>
</dbReference>
<reference evidence="2 3" key="1">
    <citation type="submission" date="2016-10" db="EMBL/GenBank/DDBJ databases">
        <authorList>
            <person name="de Groot N.N."/>
        </authorList>
    </citation>
    <scope>NUCLEOTIDE SEQUENCE [LARGE SCALE GENOMIC DNA]</scope>
    <source>
        <strain evidence="2 3">CPCC 100156</strain>
    </source>
</reference>
<protein>
    <submittedName>
        <fullName evidence="2">Arylformamidase</fullName>
    </submittedName>
</protein>
<gene>
    <name evidence="2" type="ORF">SAMN04487779_1001947</name>
</gene>
<keyword evidence="3" id="KW-1185">Reference proteome</keyword>
<dbReference type="PANTHER" id="PTHR48081">
    <property type="entry name" value="AB HYDROLASE SUPERFAMILY PROTEIN C4A8.06C"/>
    <property type="match status" value="1"/>
</dbReference>
<dbReference type="SUPFAM" id="SSF53474">
    <property type="entry name" value="alpha/beta-Hydrolases"/>
    <property type="match status" value="1"/>
</dbReference>
<dbReference type="InterPro" id="IPR029058">
    <property type="entry name" value="AB_hydrolase_fold"/>
</dbReference>
<accession>A0A1G6LNT6</accession>
<dbReference type="GO" id="GO:0016787">
    <property type="term" value="F:hydrolase activity"/>
    <property type="evidence" value="ECO:0007669"/>
    <property type="project" value="UniProtKB-KW"/>
</dbReference>
<dbReference type="EMBL" id="FMZX01000001">
    <property type="protein sequence ID" value="SDC44415.1"/>
    <property type="molecule type" value="Genomic_DNA"/>
</dbReference>
<proteinExistence type="predicted"/>
<dbReference type="AlphaFoldDB" id="A0A1G6LNT6"/>
<organism evidence="2 3">
    <name type="scientific">Belnapia rosea</name>
    <dbReference type="NCBI Taxonomy" id="938405"/>
    <lineage>
        <taxon>Bacteria</taxon>
        <taxon>Pseudomonadati</taxon>
        <taxon>Pseudomonadota</taxon>
        <taxon>Alphaproteobacteria</taxon>
        <taxon>Acetobacterales</taxon>
        <taxon>Roseomonadaceae</taxon>
        <taxon>Belnapia</taxon>
    </lineage>
</organism>
<dbReference type="Proteomes" id="UP000198925">
    <property type="component" value="Unassembled WGS sequence"/>
</dbReference>
<name>A0A1G6LNT6_9PROT</name>
<dbReference type="InterPro" id="IPR050300">
    <property type="entry name" value="GDXG_lipolytic_enzyme"/>
</dbReference>
<evidence type="ECO:0000256" key="1">
    <source>
        <dbReference type="ARBA" id="ARBA00022801"/>
    </source>
</evidence>
<dbReference type="RefSeq" id="WP_090660896.1">
    <property type="nucleotide sequence ID" value="NZ_FMZX01000001.1"/>
</dbReference>
<keyword evidence="1" id="KW-0378">Hydrolase</keyword>
<dbReference type="Gene3D" id="3.40.50.1820">
    <property type="entry name" value="alpha/beta hydrolase"/>
    <property type="match status" value="1"/>
</dbReference>
<sequence>MDAEAEYNNRALVPESGTIIAGWARDAAAFREAWGEKDLGLAYGAGERERLDLFRPGPGMDWPVALFIHGGYWQALDRSFVSHCARGLLAQGVAVAIPSYDLCPGVPLRRIIEQMRAAVGLLHRRGVQRLLATGHSAGGHLTAWLMATDWAALGLPPGLVPAGLPISGVFELAPLLPTSIARGLGLDAAEAAALSPALLPAPAGAHLHALVGGAESGEFRRQTRDFAAHWGGSAEELPGLNHFTVLDPLADPGSALVARAARMARQIRDRGSASCPCCG</sequence>
<evidence type="ECO:0000313" key="3">
    <source>
        <dbReference type="Proteomes" id="UP000198925"/>
    </source>
</evidence>
<evidence type="ECO:0000313" key="2">
    <source>
        <dbReference type="EMBL" id="SDC44415.1"/>
    </source>
</evidence>